<dbReference type="EMBL" id="CACRUX010000078">
    <property type="protein sequence ID" value="VYU41354.1"/>
    <property type="molecule type" value="Genomic_DNA"/>
</dbReference>
<evidence type="ECO:0000313" key="1">
    <source>
        <dbReference type="EMBL" id="VYU41354.1"/>
    </source>
</evidence>
<name>A0A6N3ENH9_9FIRM</name>
<organism evidence="1">
    <name type="scientific">Veillonella ratti</name>
    <dbReference type="NCBI Taxonomy" id="103892"/>
    <lineage>
        <taxon>Bacteria</taxon>
        <taxon>Bacillati</taxon>
        <taxon>Bacillota</taxon>
        <taxon>Negativicutes</taxon>
        <taxon>Veillonellales</taxon>
        <taxon>Veillonellaceae</taxon>
        <taxon>Veillonella</taxon>
    </lineage>
</organism>
<sequence length="106" mass="11379">MGYHTKVNTGYSVAIGSQAEIAERSDRSSLVGYKTKSSSYYGTVIGAESTIGTSADYSFIGGYKSVVPDNVKWATIVGSESKVRAPVARQLAEVQLLKLIQNTVRL</sequence>
<gene>
    <name evidence="1" type="ORF">VRLFYP33_01977</name>
</gene>
<proteinExistence type="predicted"/>
<dbReference type="InterPro" id="IPR011049">
    <property type="entry name" value="Serralysin-like_metalloprot_C"/>
</dbReference>
<protein>
    <recommendedName>
        <fullName evidence="2">Trimeric autotransporter adhesin YadA-like head domain-containing protein</fullName>
    </recommendedName>
</protein>
<dbReference type="SUPFAM" id="SSF101967">
    <property type="entry name" value="Adhesin YadA, collagen-binding domain"/>
    <property type="match status" value="1"/>
</dbReference>
<evidence type="ECO:0008006" key="2">
    <source>
        <dbReference type="Google" id="ProtNLM"/>
    </source>
</evidence>
<dbReference type="Gene3D" id="2.150.10.10">
    <property type="entry name" value="Serralysin-like metalloprotease, C-terminal"/>
    <property type="match status" value="1"/>
</dbReference>
<reference evidence="1" key="1">
    <citation type="submission" date="2019-11" db="EMBL/GenBank/DDBJ databases">
        <authorList>
            <person name="Feng L."/>
        </authorList>
    </citation>
    <scope>NUCLEOTIDE SEQUENCE</scope>
    <source>
        <strain evidence="1">VrattiLFYP33</strain>
    </source>
</reference>
<accession>A0A6N3ENH9</accession>
<dbReference type="AlphaFoldDB" id="A0A6N3ENH9"/>